<reference evidence="1" key="1">
    <citation type="submission" date="2022-08" db="EMBL/GenBank/DDBJ databases">
        <title>Novel sulfate-reducing endosymbionts in the free-living metamonad Anaeramoeba.</title>
        <authorList>
            <person name="Jerlstrom-Hultqvist J."/>
            <person name="Cepicka I."/>
            <person name="Gallot-Lavallee L."/>
            <person name="Salas-Leiva D."/>
            <person name="Curtis B.A."/>
            <person name="Zahonova K."/>
            <person name="Pipaliya S."/>
            <person name="Dacks J."/>
            <person name="Roger A.J."/>
        </authorList>
    </citation>
    <scope>NUCLEOTIDE SEQUENCE</scope>
    <source>
        <strain evidence="1">Schooner1</strain>
    </source>
</reference>
<gene>
    <name evidence="1" type="ORF">M0813_28919</name>
</gene>
<evidence type="ECO:0000313" key="1">
    <source>
        <dbReference type="EMBL" id="KAJ6234942.1"/>
    </source>
</evidence>
<proteinExistence type="predicted"/>
<organism evidence="1 2">
    <name type="scientific">Anaeramoeba flamelloides</name>
    <dbReference type="NCBI Taxonomy" id="1746091"/>
    <lineage>
        <taxon>Eukaryota</taxon>
        <taxon>Metamonada</taxon>
        <taxon>Anaeramoebidae</taxon>
        <taxon>Anaeramoeba</taxon>
    </lineage>
</organism>
<keyword evidence="2" id="KW-1185">Reference proteome</keyword>
<comment type="caution">
    <text evidence="1">The sequence shown here is derived from an EMBL/GenBank/DDBJ whole genome shotgun (WGS) entry which is preliminary data.</text>
</comment>
<accession>A0ABQ8XQS1</accession>
<dbReference type="EMBL" id="JAOAOG010000266">
    <property type="protein sequence ID" value="KAJ6234942.1"/>
    <property type="molecule type" value="Genomic_DNA"/>
</dbReference>
<name>A0ABQ8XQS1_9EUKA</name>
<sequence length="428" mass="51032">MQKKQKQKQKQNHTHSSDDQQCIDYFKLVYHFGIELYFKYPKPNIFNLQQAISGFLENYSTEQQKNLKKQLLLVCKMFVQNEILFPNDYTLIENSSCSLNPKWKNVFVNINNNLNKYHRKNLSYEEGKKNSLTNNLRTNSISMISVYALFHLRKGEKTREKLTKSTGYSRQRICSVMSILKGLGIIKEISLKSREFEVKEKQITSLQNIKELNKRVLELRKKRRQLIVNLKQKFGEIEKRTSSQYNEVPYIDWLSQRLQNYYTKSEKYFYNYNNNKISKDLAYCKEYQTSLPFPDIPSYSKLCYNLNGICLQQFYKTITQRFKIYDTHNNFCNAKNKKIKKFLIIKKKQKITNRNNLNKKKFNFVDKSVLENSNEKIKEKNNINLENEKWKNNGDLINTQICEQDDIIHAAYTILSLKSQKNTLQNQN</sequence>
<protein>
    <submittedName>
        <fullName evidence="1">Uncharacterized protein</fullName>
    </submittedName>
</protein>
<evidence type="ECO:0000313" key="2">
    <source>
        <dbReference type="Proteomes" id="UP001150062"/>
    </source>
</evidence>
<dbReference type="Proteomes" id="UP001150062">
    <property type="component" value="Unassembled WGS sequence"/>
</dbReference>